<evidence type="ECO:0000313" key="1">
    <source>
        <dbReference type="EMBL" id="SHJ66135.1"/>
    </source>
</evidence>
<dbReference type="STRING" id="1121950.SAMN02745243_01094"/>
<keyword evidence="2" id="KW-1185">Reference proteome</keyword>
<dbReference type="InterPro" id="IPR007351">
    <property type="entry name" value="YjbR"/>
</dbReference>
<dbReference type="Gene3D" id="3.90.1150.30">
    <property type="match status" value="1"/>
</dbReference>
<sequence>MNQQEIFEYIKKQYPANPERITQNGKQIIIFKNQRNNIPYAIFYQSDKSVMSIMEVQAESDMISNYIEMYHFAPAKYMNQKHWLAVSMDGTVSDSKVLDMLDMSYDIVDEQEECQRNKKWTVG</sequence>
<reference evidence="1 2" key="1">
    <citation type="submission" date="2016-11" db="EMBL/GenBank/DDBJ databases">
        <authorList>
            <person name="Jaros S."/>
            <person name="Januszkiewicz K."/>
            <person name="Wedrychowicz H."/>
        </authorList>
    </citation>
    <scope>NUCLEOTIDE SEQUENCE [LARGE SCALE GENOMIC DNA]</scope>
    <source>
        <strain evidence="1 2">DSM 15480</strain>
    </source>
</reference>
<name>A0A1M6L4H3_9FIRM</name>
<dbReference type="RefSeq" id="WP_073106549.1">
    <property type="nucleotide sequence ID" value="NZ_FQZY01000013.1"/>
</dbReference>
<gene>
    <name evidence="1" type="ORF">SAMN02745243_01094</name>
</gene>
<dbReference type="GO" id="GO:0003677">
    <property type="term" value="F:DNA binding"/>
    <property type="evidence" value="ECO:0007669"/>
    <property type="project" value="UniProtKB-KW"/>
</dbReference>
<dbReference type="EMBL" id="FQZY01000013">
    <property type="protein sequence ID" value="SHJ66135.1"/>
    <property type="molecule type" value="Genomic_DNA"/>
</dbReference>
<proteinExistence type="predicted"/>
<dbReference type="SUPFAM" id="SSF142906">
    <property type="entry name" value="YjbR-like"/>
    <property type="match status" value="1"/>
</dbReference>
<dbReference type="Proteomes" id="UP000184301">
    <property type="component" value="Unassembled WGS sequence"/>
</dbReference>
<accession>A0A1M6L4H3</accession>
<organism evidence="1 2">
    <name type="scientific">Hespellia stercorisuis DSM 15480</name>
    <dbReference type="NCBI Taxonomy" id="1121950"/>
    <lineage>
        <taxon>Bacteria</taxon>
        <taxon>Bacillati</taxon>
        <taxon>Bacillota</taxon>
        <taxon>Clostridia</taxon>
        <taxon>Lachnospirales</taxon>
        <taxon>Lachnospiraceae</taxon>
        <taxon>Hespellia</taxon>
    </lineage>
</organism>
<dbReference type="InterPro" id="IPR038056">
    <property type="entry name" value="YjbR-like_sf"/>
</dbReference>
<dbReference type="OrthoDB" id="9789813at2"/>
<dbReference type="PANTHER" id="PTHR35145">
    <property type="entry name" value="CYTOPLASMIC PROTEIN-RELATED"/>
    <property type="match status" value="1"/>
</dbReference>
<dbReference type="AlphaFoldDB" id="A0A1M6L4H3"/>
<dbReference type="PANTHER" id="PTHR35145:SF1">
    <property type="entry name" value="CYTOPLASMIC PROTEIN"/>
    <property type="match status" value="1"/>
</dbReference>
<keyword evidence="1" id="KW-0238">DNA-binding</keyword>
<evidence type="ECO:0000313" key="2">
    <source>
        <dbReference type="Proteomes" id="UP000184301"/>
    </source>
</evidence>
<protein>
    <submittedName>
        <fullName evidence="1">Predicted DNA-binding protein, MmcQ/YjbR family</fullName>
    </submittedName>
</protein>